<proteinExistence type="predicted"/>
<feature type="domain" description="C2H2-type" evidence="6">
    <location>
        <begin position="71"/>
        <end position="100"/>
    </location>
</feature>
<dbReference type="PANTHER" id="PTHR24379:SF121">
    <property type="entry name" value="C2H2-TYPE DOMAIN-CONTAINING PROTEIN"/>
    <property type="match status" value="1"/>
</dbReference>
<dbReference type="STRING" id="307972.A0A2G8K3I1"/>
<dbReference type="PANTHER" id="PTHR24379">
    <property type="entry name" value="KRAB AND ZINC FINGER DOMAIN-CONTAINING"/>
    <property type="match status" value="1"/>
</dbReference>
<dbReference type="EMBL" id="MRZV01000923">
    <property type="protein sequence ID" value="PIK42568.1"/>
    <property type="molecule type" value="Genomic_DNA"/>
</dbReference>
<evidence type="ECO:0000256" key="5">
    <source>
        <dbReference type="PROSITE-ProRule" id="PRU00042"/>
    </source>
</evidence>
<dbReference type="InterPro" id="IPR036236">
    <property type="entry name" value="Znf_C2H2_sf"/>
</dbReference>
<evidence type="ECO:0000256" key="3">
    <source>
        <dbReference type="ARBA" id="ARBA00022771"/>
    </source>
</evidence>
<dbReference type="InterPro" id="IPR013087">
    <property type="entry name" value="Znf_C2H2_type"/>
</dbReference>
<dbReference type="Gene3D" id="3.30.160.60">
    <property type="entry name" value="Classic Zinc Finger"/>
    <property type="match status" value="2"/>
</dbReference>
<dbReference type="SMART" id="SM00355">
    <property type="entry name" value="ZnF_C2H2"/>
    <property type="match status" value="3"/>
</dbReference>
<dbReference type="AlphaFoldDB" id="A0A2G8K3I1"/>
<reference evidence="7 8" key="1">
    <citation type="journal article" date="2017" name="PLoS Biol.">
        <title>The sea cucumber genome provides insights into morphological evolution and visceral regeneration.</title>
        <authorList>
            <person name="Zhang X."/>
            <person name="Sun L."/>
            <person name="Yuan J."/>
            <person name="Sun Y."/>
            <person name="Gao Y."/>
            <person name="Zhang L."/>
            <person name="Li S."/>
            <person name="Dai H."/>
            <person name="Hamel J.F."/>
            <person name="Liu C."/>
            <person name="Yu Y."/>
            <person name="Liu S."/>
            <person name="Lin W."/>
            <person name="Guo K."/>
            <person name="Jin S."/>
            <person name="Xu P."/>
            <person name="Storey K.B."/>
            <person name="Huan P."/>
            <person name="Zhang T."/>
            <person name="Zhou Y."/>
            <person name="Zhang J."/>
            <person name="Lin C."/>
            <person name="Li X."/>
            <person name="Xing L."/>
            <person name="Huo D."/>
            <person name="Sun M."/>
            <person name="Wang L."/>
            <person name="Mercier A."/>
            <person name="Li F."/>
            <person name="Yang H."/>
            <person name="Xiang J."/>
        </authorList>
    </citation>
    <scope>NUCLEOTIDE SEQUENCE [LARGE SCALE GENOMIC DNA]</scope>
    <source>
        <strain evidence="7">Shaxun</strain>
        <tissue evidence="7">Muscle</tissue>
    </source>
</reference>
<gene>
    <name evidence="7" type="ORF">BSL78_20556</name>
</gene>
<dbReference type="GO" id="GO:0008270">
    <property type="term" value="F:zinc ion binding"/>
    <property type="evidence" value="ECO:0007669"/>
    <property type="project" value="UniProtKB-KW"/>
</dbReference>
<dbReference type="SUPFAM" id="SSF57667">
    <property type="entry name" value="beta-beta-alpha zinc fingers"/>
    <property type="match status" value="2"/>
</dbReference>
<dbReference type="OrthoDB" id="654211at2759"/>
<evidence type="ECO:0000256" key="4">
    <source>
        <dbReference type="ARBA" id="ARBA00022833"/>
    </source>
</evidence>
<evidence type="ECO:0000256" key="2">
    <source>
        <dbReference type="ARBA" id="ARBA00022737"/>
    </source>
</evidence>
<keyword evidence="2" id="KW-0677">Repeat</keyword>
<accession>A0A2G8K3I1</accession>
<feature type="non-terminal residue" evidence="7">
    <location>
        <position position="326"/>
    </location>
</feature>
<dbReference type="PROSITE" id="PS00028">
    <property type="entry name" value="ZINC_FINGER_C2H2_1"/>
    <property type="match status" value="2"/>
</dbReference>
<sequence length="326" mass="35930">MHTWMVTLVSMVTKFQNTSGSSDREPYVYTSMQVCSEAGREKLNCRFCSATFSRRSSRSYHERRHRNDAPYVCPKPGCNKSFVAVIDFKRHLIYHTGAKLYRCRYCSNCFTRSDYLKGHERRHHLRGEQIVAGPPVEETVTIKVPWPMEKPVKIQGQNVVVIIEPDPTLAAGELTTEALAALERAAEGHVISQDGMHLQMPADQTQSHPVGIRRTKTLTKHAVRDTTASQLLQLAAEQVAATTSAAAAEMHQSEGEIVTTSIPQGTLDSSQILMQATQQALLHQTISAEGAHISMSSEDGSQITMDAATSEQAALVLQQLAGENAQ</sequence>
<dbReference type="Proteomes" id="UP000230750">
    <property type="component" value="Unassembled WGS sequence"/>
</dbReference>
<name>A0A2G8K3I1_STIJA</name>
<evidence type="ECO:0000259" key="6">
    <source>
        <dbReference type="PROSITE" id="PS50157"/>
    </source>
</evidence>
<evidence type="ECO:0000313" key="8">
    <source>
        <dbReference type="Proteomes" id="UP000230750"/>
    </source>
</evidence>
<feature type="domain" description="C2H2-type" evidence="6">
    <location>
        <begin position="101"/>
        <end position="123"/>
    </location>
</feature>
<comment type="caution">
    <text evidence="7">The sequence shown here is derived from an EMBL/GenBank/DDBJ whole genome shotgun (WGS) entry which is preliminary data.</text>
</comment>
<keyword evidence="8" id="KW-1185">Reference proteome</keyword>
<dbReference type="PROSITE" id="PS50157">
    <property type="entry name" value="ZINC_FINGER_C2H2_2"/>
    <property type="match status" value="3"/>
</dbReference>
<dbReference type="FunFam" id="3.30.160.60:FF:003503">
    <property type="entry name" value="Zinc finger protein, putative"/>
    <property type="match status" value="1"/>
</dbReference>
<feature type="domain" description="C2H2-type" evidence="6">
    <location>
        <begin position="43"/>
        <end position="70"/>
    </location>
</feature>
<organism evidence="7 8">
    <name type="scientific">Stichopus japonicus</name>
    <name type="common">Sea cucumber</name>
    <dbReference type="NCBI Taxonomy" id="307972"/>
    <lineage>
        <taxon>Eukaryota</taxon>
        <taxon>Metazoa</taxon>
        <taxon>Echinodermata</taxon>
        <taxon>Eleutherozoa</taxon>
        <taxon>Echinozoa</taxon>
        <taxon>Holothuroidea</taxon>
        <taxon>Aspidochirotacea</taxon>
        <taxon>Aspidochirotida</taxon>
        <taxon>Stichopodidae</taxon>
        <taxon>Apostichopus</taxon>
    </lineage>
</organism>
<protein>
    <submittedName>
        <fullName evidence="7">Putative zinc finger and BTB domain-containing protein 17</fullName>
    </submittedName>
</protein>
<evidence type="ECO:0000313" key="7">
    <source>
        <dbReference type="EMBL" id="PIK42568.1"/>
    </source>
</evidence>
<keyword evidence="1" id="KW-0479">Metal-binding</keyword>
<evidence type="ECO:0000256" key="1">
    <source>
        <dbReference type="ARBA" id="ARBA00022723"/>
    </source>
</evidence>
<keyword evidence="4" id="KW-0862">Zinc</keyword>
<keyword evidence="3 5" id="KW-0863">Zinc-finger</keyword>